<proteinExistence type="predicted"/>
<accession>A0A853B7F9</accession>
<name>A0A853B7F9_9PSEU</name>
<keyword evidence="2" id="KW-1185">Reference proteome</keyword>
<reference evidence="1 2" key="1">
    <citation type="submission" date="2020-07" db="EMBL/GenBank/DDBJ databases">
        <title>Sequencing the genomes of 1000 actinobacteria strains.</title>
        <authorList>
            <person name="Klenk H.-P."/>
        </authorList>
    </citation>
    <scope>NUCLEOTIDE SEQUENCE [LARGE SCALE GENOMIC DNA]</scope>
    <source>
        <strain evidence="1 2">DSM 104006</strain>
    </source>
</reference>
<dbReference type="EMBL" id="JACCFK010000001">
    <property type="protein sequence ID" value="NYI90687.1"/>
    <property type="molecule type" value="Genomic_DNA"/>
</dbReference>
<evidence type="ECO:0000313" key="1">
    <source>
        <dbReference type="EMBL" id="NYI90687.1"/>
    </source>
</evidence>
<gene>
    <name evidence="1" type="ORF">HNR02_004010</name>
</gene>
<dbReference type="Proteomes" id="UP000549616">
    <property type="component" value="Unassembled WGS sequence"/>
</dbReference>
<comment type="caution">
    <text evidence="1">The sequence shown here is derived from an EMBL/GenBank/DDBJ whole genome shotgun (WGS) entry which is preliminary data.</text>
</comment>
<organism evidence="1 2">
    <name type="scientific">Amycolatopsis endophytica</name>
    <dbReference type="NCBI Taxonomy" id="860233"/>
    <lineage>
        <taxon>Bacteria</taxon>
        <taxon>Bacillati</taxon>
        <taxon>Actinomycetota</taxon>
        <taxon>Actinomycetes</taxon>
        <taxon>Pseudonocardiales</taxon>
        <taxon>Pseudonocardiaceae</taxon>
        <taxon>Amycolatopsis</taxon>
    </lineage>
</organism>
<protein>
    <submittedName>
        <fullName evidence="1">Uncharacterized protein</fullName>
    </submittedName>
</protein>
<sequence>MLRKVVHTGPRRSVIVMDSLSQVEDADRDQVVVAASNGGAASGAAARRVGLGCVVLNDAGIGKDRAGIAGVVSLDDAGIPAVAVSHTSAEISNGIDTWENGVVSFVNGTAARAGFAVGDRVRDAVMRFVEAGR</sequence>
<dbReference type="AlphaFoldDB" id="A0A853B7F9"/>
<dbReference type="RefSeq" id="WP_179774676.1">
    <property type="nucleotide sequence ID" value="NZ_JACCFK010000001.1"/>
</dbReference>
<evidence type="ECO:0000313" key="2">
    <source>
        <dbReference type="Proteomes" id="UP000549616"/>
    </source>
</evidence>